<dbReference type="SMART" id="SM00382">
    <property type="entry name" value="AAA"/>
    <property type="match status" value="1"/>
</dbReference>
<evidence type="ECO:0000256" key="5">
    <source>
        <dbReference type="ARBA" id="ARBA00022840"/>
    </source>
</evidence>
<comment type="similarity">
    <text evidence="1">Belongs to the ABC transporter superfamily. ABCD family. Peroxisomal fatty acyl CoA transporter (TC 3.A.1.203) subfamily.</text>
</comment>
<dbReference type="SUPFAM" id="SSF52540">
    <property type="entry name" value="P-loop containing nucleoside triphosphate hydrolases"/>
    <property type="match status" value="1"/>
</dbReference>
<dbReference type="Gene3D" id="3.40.50.300">
    <property type="entry name" value="P-loop containing nucleotide triphosphate hydrolases"/>
    <property type="match status" value="1"/>
</dbReference>
<proteinExistence type="inferred from homology"/>
<dbReference type="EMBL" id="HBGF01040228">
    <property type="protein sequence ID" value="CAD9139584.1"/>
    <property type="molecule type" value="Transcribed_RNA"/>
</dbReference>
<dbReference type="Pfam" id="PF00005">
    <property type="entry name" value="ABC_tran"/>
    <property type="match status" value="1"/>
</dbReference>
<dbReference type="GO" id="GO:0042760">
    <property type="term" value="P:very long-chain fatty acid catabolic process"/>
    <property type="evidence" value="ECO:0007669"/>
    <property type="project" value="TreeGrafter"/>
</dbReference>
<feature type="domain" description="ABC transporter" evidence="9">
    <location>
        <begin position="480"/>
        <end position="706"/>
    </location>
</feature>
<evidence type="ECO:0000256" key="1">
    <source>
        <dbReference type="ARBA" id="ARBA00008575"/>
    </source>
</evidence>
<evidence type="ECO:0000256" key="7">
    <source>
        <dbReference type="ARBA" id="ARBA00023136"/>
    </source>
</evidence>
<keyword evidence="3" id="KW-0812">Transmembrane</keyword>
<name>A0A7S1MTE9_NEODS</name>
<feature type="compositionally biased region" description="Low complexity" evidence="8">
    <location>
        <begin position="60"/>
        <end position="79"/>
    </location>
</feature>
<dbReference type="InterPro" id="IPR011527">
    <property type="entry name" value="ABC1_TM_dom"/>
</dbReference>
<dbReference type="GO" id="GO:0005524">
    <property type="term" value="F:ATP binding"/>
    <property type="evidence" value="ECO:0007669"/>
    <property type="project" value="UniProtKB-KW"/>
</dbReference>
<keyword evidence="4" id="KW-0547">Nucleotide-binding</keyword>
<dbReference type="PROSITE" id="PS50893">
    <property type="entry name" value="ABC_TRANSPORTER_2"/>
    <property type="match status" value="1"/>
</dbReference>
<dbReference type="InterPro" id="IPR003593">
    <property type="entry name" value="AAA+_ATPase"/>
</dbReference>
<dbReference type="GO" id="GO:0016887">
    <property type="term" value="F:ATP hydrolysis activity"/>
    <property type="evidence" value="ECO:0007669"/>
    <property type="project" value="InterPro"/>
</dbReference>
<dbReference type="Pfam" id="PF06472">
    <property type="entry name" value="ABC_membrane_2"/>
    <property type="match status" value="1"/>
</dbReference>
<accession>A0A7S1MTE9</accession>
<dbReference type="PROSITE" id="PS50929">
    <property type="entry name" value="ABC_TM1F"/>
    <property type="match status" value="1"/>
</dbReference>
<dbReference type="PANTHER" id="PTHR11384">
    <property type="entry name" value="ATP-BINDING CASSETTE, SUB-FAMILY D MEMBER"/>
    <property type="match status" value="1"/>
</dbReference>
<evidence type="ECO:0000256" key="3">
    <source>
        <dbReference type="ARBA" id="ARBA00022692"/>
    </source>
</evidence>
<dbReference type="AlphaFoldDB" id="A0A7S1MTE9"/>
<evidence type="ECO:0000259" key="9">
    <source>
        <dbReference type="PROSITE" id="PS50893"/>
    </source>
</evidence>
<dbReference type="InterPro" id="IPR050835">
    <property type="entry name" value="ABC_transporter_sub-D"/>
</dbReference>
<feature type="compositionally biased region" description="Low complexity" evidence="8">
    <location>
        <begin position="445"/>
        <end position="465"/>
    </location>
</feature>
<organism evidence="11">
    <name type="scientific">Neobodo designis</name>
    <name type="common">Flagellated protozoan</name>
    <name type="synonym">Bodo designis</name>
    <dbReference type="NCBI Taxonomy" id="312471"/>
    <lineage>
        <taxon>Eukaryota</taxon>
        <taxon>Discoba</taxon>
        <taxon>Euglenozoa</taxon>
        <taxon>Kinetoplastea</taxon>
        <taxon>Metakinetoplastina</taxon>
        <taxon>Neobodonida</taxon>
        <taxon>Neobodo</taxon>
    </lineage>
</organism>
<dbReference type="SUPFAM" id="SSF90123">
    <property type="entry name" value="ABC transporter transmembrane region"/>
    <property type="match status" value="1"/>
</dbReference>
<dbReference type="InterPro" id="IPR036640">
    <property type="entry name" value="ABC1_TM_sf"/>
</dbReference>
<dbReference type="CDD" id="cd03223">
    <property type="entry name" value="ABCD_peroxisomal_ALDP"/>
    <property type="match status" value="1"/>
</dbReference>
<evidence type="ECO:0000313" key="11">
    <source>
        <dbReference type="EMBL" id="CAD9139584.1"/>
    </source>
</evidence>
<sequence length="728" mass="79534">MDWGAELAWLGKVVTDKLRTERPTAAALGLSLATVMLASATAEKGIVGGEKTKQEKAAEKAAPTSSPTTATDASPTGPAMSKKEADRRAAAKVRVRVDKAFVKNFFKLLRIAFPKMRSQQGLHLVALSLLLLVRTALSLKIAQMAGMLAKRMVEAKPWPFYSAVIVLALWSVPASLCNSGIKYVTALLQVAFRRNLTQHFHGRYLTQEAFFRCVGLGSVDHVDQRMTEDIQRWSDDAASLYSSIFKPIVDIVLFSHQVAKFGGYKAPGLIIAWYGLVTVLMRLLAPPFAAMTNQQQRMEGDFRGGHTHLLSYAEEVVMSQGEVNQRSTLNRLFHAALRQANAISFTRARHAIFDGLLVKYGSVMVGYAVCAISNFSAEASKLNSGELTGLYLHTSRLLTDLAKAIGALILTYKTVAGIAGYTHRICELDKSIAAIEKAASRARRQASSSSPTTAPDSAAASPSSAFASSQNGTVVVGDTVEFEQVPIVSPDSTVLIEALSFFVRPGMNLLIVGPNGCGKSSTFRLLGELWPLQGGRITKPSYEHLYYVPQRPYMSSGSLRDQIVYPDRFSELTNVSESRLYDCLAAAGLEDILDRPGISWDAKLNWSGDALSHGEKQKLAMARLFFHKPRFAILDECSSAVDVDVEQKLYQACFDRGITLLTIAHRRSVWQYHNWTLAFDGNGGYMFSPLKFTDAGDLHLTKVVFASDEAMIGKAVVRTNAGAQVLVQ</sequence>
<feature type="region of interest" description="Disordered" evidence="8">
    <location>
        <begin position="48"/>
        <end position="85"/>
    </location>
</feature>
<evidence type="ECO:0000256" key="8">
    <source>
        <dbReference type="SAM" id="MobiDB-lite"/>
    </source>
</evidence>
<protein>
    <recommendedName>
        <fullName evidence="12">ABC transporter domain-containing protein</fullName>
    </recommendedName>
</protein>
<gene>
    <name evidence="11" type="ORF">NDES1114_LOCUS26933</name>
</gene>
<keyword evidence="5" id="KW-0067">ATP-binding</keyword>
<evidence type="ECO:0008006" key="12">
    <source>
        <dbReference type="Google" id="ProtNLM"/>
    </source>
</evidence>
<evidence type="ECO:0000256" key="4">
    <source>
        <dbReference type="ARBA" id="ARBA00022741"/>
    </source>
</evidence>
<dbReference type="GO" id="GO:0006635">
    <property type="term" value="P:fatty acid beta-oxidation"/>
    <property type="evidence" value="ECO:0007669"/>
    <property type="project" value="TreeGrafter"/>
</dbReference>
<keyword evidence="6" id="KW-1133">Transmembrane helix</keyword>
<dbReference type="GO" id="GO:0005324">
    <property type="term" value="F:long-chain fatty acid transmembrane transporter activity"/>
    <property type="evidence" value="ECO:0007669"/>
    <property type="project" value="TreeGrafter"/>
</dbReference>
<dbReference type="GO" id="GO:0005778">
    <property type="term" value="C:peroxisomal membrane"/>
    <property type="evidence" value="ECO:0007669"/>
    <property type="project" value="TreeGrafter"/>
</dbReference>
<evidence type="ECO:0000256" key="6">
    <source>
        <dbReference type="ARBA" id="ARBA00022989"/>
    </source>
</evidence>
<evidence type="ECO:0000256" key="2">
    <source>
        <dbReference type="ARBA" id="ARBA00022448"/>
    </source>
</evidence>
<dbReference type="PROSITE" id="PS00211">
    <property type="entry name" value="ABC_TRANSPORTER_1"/>
    <property type="match status" value="1"/>
</dbReference>
<dbReference type="Gene3D" id="1.20.1560.10">
    <property type="entry name" value="ABC transporter type 1, transmembrane domain"/>
    <property type="match status" value="1"/>
</dbReference>
<dbReference type="PANTHER" id="PTHR11384:SF67">
    <property type="entry name" value="ATP-BINDING CASSETTE SUB-FAMILY D MEMBER 1"/>
    <property type="match status" value="1"/>
</dbReference>
<feature type="domain" description="ABC transmembrane type-1" evidence="10">
    <location>
        <begin position="125"/>
        <end position="358"/>
    </location>
</feature>
<feature type="compositionally biased region" description="Basic and acidic residues" evidence="8">
    <location>
        <begin position="50"/>
        <end position="59"/>
    </location>
</feature>
<dbReference type="InterPro" id="IPR027417">
    <property type="entry name" value="P-loop_NTPase"/>
</dbReference>
<keyword evidence="7" id="KW-0472">Membrane</keyword>
<dbReference type="GO" id="GO:0015910">
    <property type="term" value="P:long-chain fatty acid import into peroxisome"/>
    <property type="evidence" value="ECO:0007669"/>
    <property type="project" value="TreeGrafter"/>
</dbReference>
<keyword evidence="2" id="KW-0813">Transport</keyword>
<evidence type="ECO:0000259" key="10">
    <source>
        <dbReference type="PROSITE" id="PS50929"/>
    </source>
</evidence>
<reference evidence="11" key="1">
    <citation type="submission" date="2021-01" db="EMBL/GenBank/DDBJ databases">
        <authorList>
            <person name="Corre E."/>
            <person name="Pelletier E."/>
            <person name="Niang G."/>
            <person name="Scheremetjew M."/>
            <person name="Finn R."/>
            <person name="Kale V."/>
            <person name="Holt S."/>
            <person name="Cochrane G."/>
            <person name="Meng A."/>
            <person name="Brown T."/>
            <person name="Cohen L."/>
        </authorList>
    </citation>
    <scope>NUCLEOTIDE SEQUENCE</scope>
    <source>
        <strain evidence="11">CCAP 1951/1</strain>
    </source>
</reference>
<feature type="region of interest" description="Disordered" evidence="8">
    <location>
        <begin position="443"/>
        <end position="465"/>
    </location>
</feature>
<dbReference type="InterPro" id="IPR003439">
    <property type="entry name" value="ABC_transporter-like_ATP-bd"/>
</dbReference>
<dbReference type="GO" id="GO:0140359">
    <property type="term" value="F:ABC-type transporter activity"/>
    <property type="evidence" value="ECO:0007669"/>
    <property type="project" value="InterPro"/>
</dbReference>
<dbReference type="GO" id="GO:0007031">
    <property type="term" value="P:peroxisome organization"/>
    <property type="evidence" value="ECO:0007669"/>
    <property type="project" value="TreeGrafter"/>
</dbReference>
<dbReference type="InterPro" id="IPR017871">
    <property type="entry name" value="ABC_transporter-like_CS"/>
</dbReference>